<dbReference type="EMBL" id="JBHUIO010000011">
    <property type="protein sequence ID" value="MFD2171663.1"/>
    <property type="molecule type" value="Genomic_DNA"/>
</dbReference>
<proteinExistence type="predicted"/>
<evidence type="ECO:0000313" key="2">
    <source>
        <dbReference type="EMBL" id="MFD2171663.1"/>
    </source>
</evidence>
<keyword evidence="1" id="KW-0472">Membrane</keyword>
<dbReference type="Proteomes" id="UP001597343">
    <property type="component" value="Unassembled WGS sequence"/>
</dbReference>
<name>A0ABW5A0S2_9BACL</name>
<evidence type="ECO:0000256" key="1">
    <source>
        <dbReference type="SAM" id="Phobius"/>
    </source>
</evidence>
<feature type="transmembrane region" description="Helical" evidence="1">
    <location>
        <begin position="112"/>
        <end position="135"/>
    </location>
</feature>
<accession>A0ABW5A0S2</accession>
<keyword evidence="1" id="KW-1133">Transmembrane helix</keyword>
<dbReference type="RefSeq" id="WP_386048658.1">
    <property type="nucleotide sequence ID" value="NZ_JBHUIO010000011.1"/>
</dbReference>
<comment type="caution">
    <text evidence="2">The sequence shown here is derived from an EMBL/GenBank/DDBJ whole genome shotgun (WGS) entry which is preliminary data.</text>
</comment>
<feature type="transmembrane region" description="Helical" evidence="1">
    <location>
        <begin position="20"/>
        <end position="38"/>
    </location>
</feature>
<sequence length="233" mass="25426">MSILPSGFYLGPIAFDESGLIGWIIAALVSLYYAGWAIKRRGIGGEKVTDVMVGMAAIWVLTPRILSFVYAPSESFAHPILTLVNGEVPYGGWIGLAFALLYALWQQKKHNFFSWAAVDAVVRSLVLGFAVYSLFYAKAGAATDLPWAVTIGEGSYHPLNLYQAAIAFGLFALRRRGLFTLSLLGGAMLLLSLLQVHPYTHFGLAVVQWQWLLLAVLAGVVDHFFGENKVKTG</sequence>
<feature type="transmembrane region" description="Helical" evidence="1">
    <location>
        <begin position="50"/>
        <end position="70"/>
    </location>
</feature>
<evidence type="ECO:0008006" key="4">
    <source>
        <dbReference type="Google" id="ProtNLM"/>
    </source>
</evidence>
<keyword evidence="3" id="KW-1185">Reference proteome</keyword>
<feature type="transmembrane region" description="Helical" evidence="1">
    <location>
        <begin position="178"/>
        <end position="196"/>
    </location>
</feature>
<evidence type="ECO:0000313" key="3">
    <source>
        <dbReference type="Proteomes" id="UP001597343"/>
    </source>
</evidence>
<keyword evidence="1" id="KW-0812">Transmembrane</keyword>
<organism evidence="2 3">
    <name type="scientific">Tumebacillus lipolyticus</name>
    <dbReference type="NCBI Taxonomy" id="1280370"/>
    <lineage>
        <taxon>Bacteria</taxon>
        <taxon>Bacillati</taxon>
        <taxon>Bacillota</taxon>
        <taxon>Bacilli</taxon>
        <taxon>Bacillales</taxon>
        <taxon>Alicyclobacillaceae</taxon>
        <taxon>Tumebacillus</taxon>
    </lineage>
</organism>
<feature type="transmembrane region" description="Helical" evidence="1">
    <location>
        <begin position="90"/>
        <end position="105"/>
    </location>
</feature>
<protein>
    <recommendedName>
        <fullName evidence="4">Prolipoprotein diacylglyceryl transferase</fullName>
    </recommendedName>
</protein>
<feature type="transmembrane region" description="Helical" evidence="1">
    <location>
        <begin position="202"/>
        <end position="225"/>
    </location>
</feature>
<feature type="transmembrane region" description="Helical" evidence="1">
    <location>
        <begin position="155"/>
        <end position="173"/>
    </location>
</feature>
<reference evidence="3" key="1">
    <citation type="journal article" date="2019" name="Int. J. Syst. Evol. Microbiol.">
        <title>The Global Catalogue of Microorganisms (GCM) 10K type strain sequencing project: providing services to taxonomists for standard genome sequencing and annotation.</title>
        <authorList>
            <consortium name="The Broad Institute Genomics Platform"/>
            <consortium name="The Broad Institute Genome Sequencing Center for Infectious Disease"/>
            <person name="Wu L."/>
            <person name="Ma J."/>
        </authorList>
    </citation>
    <scope>NUCLEOTIDE SEQUENCE [LARGE SCALE GENOMIC DNA]</scope>
    <source>
        <strain evidence="3">CGMCC 1.13574</strain>
    </source>
</reference>
<gene>
    <name evidence="2" type="ORF">ACFSOY_17010</name>
</gene>